<evidence type="ECO:0000313" key="1">
    <source>
        <dbReference type="EMBL" id="MCL1104593.1"/>
    </source>
</evidence>
<gene>
    <name evidence="1" type="ORF">L2749_04880</name>
</gene>
<comment type="caution">
    <text evidence="1">The sequence shown here is derived from an EMBL/GenBank/DDBJ whole genome shotgun (WGS) entry which is preliminary data.</text>
</comment>
<dbReference type="AlphaFoldDB" id="A0A9X1ZCI4"/>
<proteinExistence type="predicted"/>
<dbReference type="RefSeq" id="WP_188924226.1">
    <property type="nucleotide sequence ID" value="NZ_BMQI01000008.1"/>
</dbReference>
<dbReference type="Proteomes" id="UP001139408">
    <property type="component" value="Unassembled WGS sequence"/>
</dbReference>
<reference evidence="1" key="1">
    <citation type="submission" date="2022-01" db="EMBL/GenBank/DDBJ databases">
        <title>Whole genome-based taxonomy of the Shewanellaceae.</title>
        <authorList>
            <person name="Martin-Rodriguez A.J."/>
        </authorList>
    </citation>
    <scope>NUCLEOTIDE SEQUENCE</scope>
    <source>
        <strain evidence="1">DSM 23803</strain>
    </source>
</reference>
<sequence length="55" mass="6309">MNQQPHHVWLLVKDELAKNAFYFAKYKPIEITVAIKPANVVTNAMNPPLLLSVYE</sequence>
<accession>A0A9X1ZCI4</accession>
<keyword evidence="2" id="KW-1185">Reference proteome</keyword>
<dbReference type="EMBL" id="JAKILJ010000007">
    <property type="protein sequence ID" value="MCL1104593.1"/>
    <property type="molecule type" value="Genomic_DNA"/>
</dbReference>
<name>A0A9X1ZCI4_9GAMM</name>
<organism evidence="1 2">
    <name type="scientific">Shewanella algicola</name>
    <dbReference type="NCBI Taxonomy" id="640633"/>
    <lineage>
        <taxon>Bacteria</taxon>
        <taxon>Pseudomonadati</taxon>
        <taxon>Pseudomonadota</taxon>
        <taxon>Gammaproteobacteria</taxon>
        <taxon>Alteromonadales</taxon>
        <taxon>Shewanellaceae</taxon>
        <taxon>Shewanella</taxon>
    </lineage>
</organism>
<protein>
    <submittedName>
        <fullName evidence="1">Uncharacterized protein</fullName>
    </submittedName>
</protein>
<evidence type="ECO:0000313" key="2">
    <source>
        <dbReference type="Proteomes" id="UP001139408"/>
    </source>
</evidence>